<evidence type="ECO:0000313" key="3">
    <source>
        <dbReference type="EMBL" id="SFF01801.1"/>
    </source>
</evidence>
<dbReference type="Proteomes" id="UP000199477">
    <property type="component" value="Unassembled WGS sequence"/>
</dbReference>
<dbReference type="PANTHER" id="PTHR30251:SF4">
    <property type="entry name" value="SLR1668 PROTEIN"/>
    <property type="match status" value="1"/>
</dbReference>
<evidence type="ECO:0000313" key="4">
    <source>
        <dbReference type="Proteomes" id="UP000199477"/>
    </source>
</evidence>
<dbReference type="Gene3D" id="2.60.40.10">
    <property type="entry name" value="Immunoglobulins"/>
    <property type="match status" value="1"/>
</dbReference>
<dbReference type="RefSeq" id="WP_026633663.1">
    <property type="nucleotide sequence ID" value="NZ_FONH01000006.1"/>
</dbReference>
<dbReference type="PANTHER" id="PTHR30251">
    <property type="entry name" value="PILUS ASSEMBLY CHAPERONE"/>
    <property type="match status" value="1"/>
</dbReference>
<dbReference type="SUPFAM" id="SSF49354">
    <property type="entry name" value="PapD-like"/>
    <property type="match status" value="1"/>
</dbReference>
<dbReference type="InterPro" id="IPR013783">
    <property type="entry name" value="Ig-like_fold"/>
</dbReference>
<dbReference type="STRING" id="500610.SAMN02799615_02202"/>
<sequence>MRRLAAVALALGCALAARASSLQISPVLVELMPGQGASAMTLRNPGKEPIYGQVRVFRWDQSADNDQLEPSDELVASPPLIRIEPQGEQLVRLVRRDAAAVTAERNYRVLVDEVPSLDAASGNGVNIRLRYSVPVFVEPPGPPGLPQLSWELRRAGTQWQLRVSNTGHRRAQLAAVQVIGADGVAHEINRGLLGYALAGRTRQWTIALDEDIAAHGPLKLRANLNAQPIETVLSVPARP</sequence>
<dbReference type="AlphaFoldDB" id="A0A1I2FBA1"/>
<feature type="signal peptide" evidence="1">
    <location>
        <begin position="1"/>
        <end position="19"/>
    </location>
</feature>
<gene>
    <name evidence="3" type="ORF">SAMN02799615_02202</name>
</gene>
<evidence type="ECO:0000259" key="2">
    <source>
        <dbReference type="Pfam" id="PF00345"/>
    </source>
</evidence>
<name>A0A1I2FBA1_9GAMM</name>
<reference evidence="4" key="1">
    <citation type="submission" date="2016-10" db="EMBL/GenBank/DDBJ databases">
        <authorList>
            <person name="Varghese N."/>
            <person name="Submissions S."/>
        </authorList>
    </citation>
    <scope>NUCLEOTIDE SEQUENCE [LARGE SCALE GENOMIC DNA]</scope>
    <source>
        <strain evidence="4">UNC178MFTsu3.1</strain>
    </source>
</reference>
<proteinExistence type="predicted"/>
<protein>
    <submittedName>
        <fullName evidence="3">Fimbrial chaperone protein</fullName>
    </submittedName>
</protein>
<organism evidence="3 4">
    <name type="scientific">Dyella marensis</name>
    <dbReference type="NCBI Taxonomy" id="500610"/>
    <lineage>
        <taxon>Bacteria</taxon>
        <taxon>Pseudomonadati</taxon>
        <taxon>Pseudomonadota</taxon>
        <taxon>Gammaproteobacteria</taxon>
        <taxon>Lysobacterales</taxon>
        <taxon>Rhodanobacteraceae</taxon>
        <taxon>Dyella</taxon>
    </lineage>
</organism>
<dbReference type="Pfam" id="PF00345">
    <property type="entry name" value="PapD_N"/>
    <property type="match status" value="1"/>
</dbReference>
<feature type="chain" id="PRO_5011600734" evidence="1">
    <location>
        <begin position="20"/>
        <end position="239"/>
    </location>
</feature>
<dbReference type="EMBL" id="FONH01000006">
    <property type="protein sequence ID" value="SFF01801.1"/>
    <property type="molecule type" value="Genomic_DNA"/>
</dbReference>
<dbReference type="InterPro" id="IPR050643">
    <property type="entry name" value="Periplasmic_pilus_chap"/>
</dbReference>
<dbReference type="GO" id="GO:0071555">
    <property type="term" value="P:cell wall organization"/>
    <property type="evidence" value="ECO:0007669"/>
    <property type="project" value="InterPro"/>
</dbReference>
<keyword evidence="4" id="KW-1185">Reference proteome</keyword>
<keyword evidence="1" id="KW-0732">Signal</keyword>
<feature type="domain" description="Pili assembly chaperone N-terminal" evidence="2">
    <location>
        <begin position="22"/>
        <end position="141"/>
    </location>
</feature>
<dbReference type="InterPro" id="IPR008962">
    <property type="entry name" value="PapD-like_sf"/>
</dbReference>
<evidence type="ECO:0000256" key="1">
    <source>
        <dbReference type="SAM" id="SignalP"/>
    </source>
</evidence>
<accession>A0A1I2FBA1</accession>
<dbReference type="GO" id="GO:0030288">
    <property type="term" value="C:outer membrane-bounded periplasmic space"/>
    <property type="evidence" value="ECO:0007669"/>
    <property type="project" value="InterPro"/>
</dbReference>
<dbReference type="InterPro" id="IPR016147">
    <property type="entry name" value="Pili_assmbl_chaperone_N"/>
</dbReference>